<dbReference type="OrthoDB" id="2083307at2"/>
<name>A0A3P3U6N8_9BACL</name>
<proteinExistence type="predicted"/>
<keyword evidence="2" id="KW-1185">Reference proteome</keyword>
<dbReference type="RefSeq" id="WP_128633829.1">
    <property type="nucleotide sequence ID" value="NZ_RRCN01000001.1"/>
</dbReference>
<dbReference type="Proteomes" id="UP000267017">
    <property type="component" value="Unassembled WGS sequence"/>
</dbReference>
<reference evidence="1 2" key="1">
    <citation type="submission" date="2018-11" db="EMBL/GenBank/DDBJ databases">
        <title>Genome sequencing of Paenibacillus sp. KCOM 3021 (= ChDC PVNT-B20).</title>
        <authorList>
            <person name="Kook J.-K."/>
            <person name="Park S.-N."/>
            <person name="Lim Y.K."/>
        </authorList>
    </citation>
    <scope>NUCLEOTIDE SEQUENCE [LARGE SCALE GENOMIC DNA]</scope>
    <source>
        <strain evidence="1 2">KCOM 3021</strain>
    </source>
</reference>
<gene>
    <name evidence="1" type="ORF">EHV15_26285</name>
</gene>
<organism evidence="1 2">
    <name type="scientific">Paenibacillus oralis</name>
    <dbReference type="NCBI Taxonomy" id="2490856"/>
    <lineage>
        <taxon>Bacteria</taxon>
        <taxon>Bacillati</taxon>
        <taxon>Bacillota</taxon>
        <taxon>Bacilli</taxon>
        <taxon>Bacillales</taxon>
        <taxon>Paenibacillaceae</taxon>
        <taxon>Paenibacillus</taxon>
    </lineage>
</organism>
<accession>A0A3P3U6N8</accession>
<dbReference type="InterPro" id="IPR049796">
    <property type="entry name" value="CdiI_Ct-like"/>
</dbReference>
<dbReference type="AlphaFoldDB" id="A0A3P3U6N8"/>
<sequence length="122" mass="14299">MKRVYKHIEALSDEEIKDKLKRNELEELIYLPLSVGLYHHNWKVAQDICLNLAQHNNARVRASAIFGLAHISRTKGQLDKRLVKPIILRELRENKEHKGTILDAIGDINLFLKWDLARKHFL</sequence>
<evidence type="ECO:0000313" key="1">
    <source>
        <dbReference type="EMBL" id="RRJ66032.1"/>
    </source>
</evidence>
<dbReference type="EMBL" id="RRCN01000001">
    <property type="protein sequence ID" value="RRJ66032.1"/>
    <property type="molecule type" value="Genomic_DNA"/>
</dbReference>
<comment type="caution">
    <text evidence="1">The sequence shown here is derived from an EMBL/GenBank/DDBJ whole genome shotgun (WGS) entry which is preliminary data.</text>
</comment>
<evidence type="ECO:0000313" key="2">
    <source>
        <dbReference type="Proteomes" id="UP000267017"/>
    </source>
</evidence>
<protein>
    <recommendedName>
        <fullName evidence="3">HEAT repeat domain-containing protein</fullName>
    </recommendedName>
</protein>
<dbReference type="CDD" id="cd20694">
    <property type="entry name" value="CdiI_Ct-like"/>
    <property type="match status" value="1"/>
</dbReference>
<evidence type="ECO:0008006" key="3">
    <source>
        <dbReference type="Google" id="ProtNLM"/>
    </source>
</evidence>